<evidence type="ECO:0000313" key="2">
    <source>
        <dbReference type="EMBL" id="PWC12091.1"/>
    </source>
</evidence>
<feature type="transmembrane region" description="Helical" evidence="1">
    <location>
        <begin position="351"/>
        <end position="368"/>
    </location>
</feature>
<feature type="transmembrane region" description="Helical" evidence="1">
    <location>
        <begin position="234"/>
        <end position="254"/>
    </location>
</feature>
<dbReference type="GO" id="GO:0015128">
    <property type="term" value="F:gluconate transmembrane transporter activity"/>
    <property type="evidence" value="ECO:0007669"/>
    <property type="project" value="InterPro"/>
</dbReference>
<feature type="transmembrane region" description="Helical" evidence="1">
    <location>
        <begin position="410"/>
        <end position="432"/>
    </location>
</feature>
<proteinExistence type="predicted"/>
<evidence type="ECO:0000256" key="1">
    <source>
        <dbReference type="SAM" id="Phobius"/>
    </source>
</evidence>
<name>A0A2U1TRR7_9GAMM</name>
<keyword evidence="3" id="KW-1185">Reference proteome</keyword>
<keyword evidence="1" id="KW-0812">Transmembrane</keyword>
<protein>
    <submittedName>
        <fullName evidence="2">Permease</fullName>
    </submittedName>
</protein>
<feature type="transmembrane region" description="Helical" evidence="1">
    <location>
        <begin position="260"/>
        <end position="277"/>
    </location>
</feature>
<dbReference type="PANTHER" id="PTHR30354:SF7">
    <property type="entry name" value="BLL7963 PROTEIN"/>
    <property type="match status" value="1"/>
</dbReference>
<evidence type="ECO:0000313" key="3">
    <source>
        <dbReference type="Proteomes" id="UP000245138"/>
    </source>
</evidence>
<comment type="caution">
    <text evidence="2">The sequence shown here is derived from an EMBL/GenBank/DDBJ whole genome shotgun (WGS) entry which is preliminary data.</text>
</comment>
<dbReference type="GO" id="GO:0005886">
    <property type="term" value="C:plasma membrane"/>
    <property type="evidence" value="ECO:0007669"/>
    <property type="project" value="TreeGrafter"/>
</dbReference>
<feature type="transmembrane region" description="Helical" evidence="1">
    <location>
        <begin position="289"/>
        <end position="310"/>
    </location>
</feature>
<dbReference type="InterPro" id="IPR003474">
    <property type="entry name" value="Glcn_transporter"/>
</dbReference>
<feature type="transmembrane region" description="Helical" evidence="1">
    <location>
        <begin position="27"/>
        <end position="46"/>
    </location>
</feature>
<accession>A0A2U1TRR7</accession>
<dbReference type="RefSeq" id="WP_109054669.1">
    <property type="nucleotide sequence ID" value="NZ_QDKJ01000008.1"/>
</dbReference>
<dbReference type="AlphaFoldDB" id="A0A2U1TRR7"/>
<feature type="transmembrane region" description="Helical" evidence="1">
    <location>
        <begin position="322"/>
        <end position="344"/>
    </location>
</feature>
<feature type="transmembrane region" description="Helical" evidence="1">
    <location>
        <begin position="145"/>
        <end position="164"/>
    </location>
</feature>
<dbReference type="PANTHER" id="PTHR30354">
    <property type="entry name" value="GNT FAMILY GLUCONATE TRANSPORTER"/>
    <property type="match status" value="1"/>
</dbReference>
<feature type="transmembrane region" description="Helical" evidence="1">
    <location>
        <begin position="374"/>
        <end position="398"/>
    </location>
</feature>
<gene>
    <name evidence="2" type="ORF">B4923_12410</name>
</gene>
<dbReference type="OrthoDB" id="86125at2"/>
<dbReference type="EMBL" id="QDKJ01000008">
    <property type="protein sequence ID" value="PWC12091.1"/>
    <property type="molecule type" value="Genomic_DNA"/>
</dbReference>
<reference evidence="2 3" key="1">
    <citation type="submission" date="2018-04" db="EMBL/GenBank/DDBJ databases">
        <title>Brenneria corticis sp.nov.</title>
        <authorList>
            <person name="Li Y."/>
        </authorList>
    </citation>
    <scope>NUCLEOTIDE SEQUENCE [LARGE SCALE GENOMIC DNA]</scope>
    <source>
        <strain evidence="2 3">LMG 27715</strain>
    </source>
</reference>
<dbReference type="Proteomes" id="UP000245138">
    <property type="component" value="Unassembled WGS sequence"/>
</dbReference>
<feature type="transmembrane region" description="Helical" evidence="1">
    <location>
        <begin position="107"/>
        <end position="133"/>
    </location>
</feature>
<feature type="transmembrane region" description="Helical" evidence="1">
    <location>
        <begin position="184"/>
        <end position="206"/>
    </location>
</feature>
<keyword evidence="1" id="KW-0472">Membrane</keyword>
<organism evidence="2 3">
    <name type="scientific">Brenneria roseae subsp. americana</name>
    <dbReference type="NCBI Taxonomy" id="1508507"/>
    <lineage>
        <taxon>Bacteria</taxon>
        <taxon>Pseudomonadati</taxon>
        <taxon>Pseudomonadota</taxon>
        <taxon>Gammaproteobacteria</taxon>
        <taxon>Enterobacterales</taxon>
        <taxon>Pectobacteriaceae</taxon>
        <taxon>Brenneria</taxon>
    </lineage>
</organism>
<sequence>MGILFLILGLIILMVMCMKGIHIFISVFTASLFLAITAWITAPDVLNPLDAILQVYTAGLGGYFGNFFFIFVLGAIFGKLTAISGAADSVASFIIGKFGEKAVIPSLVAACAILAYGGVSVFVALFTVYSMMVSMFKKANLPRRLIPAVYFAGAGTFVMIMPGSPQIQNLIPMKFLGTSATAGLVPGMITAAFQAILVIVYLSYLFKKVKASGEGWVDDENLAQKSHVTKNTNLPHVIVALSPMLLLLVALNILKWDPAIALFSAIVSALIIYFRFLNWKEIIGNLAAGTMEGVVSLFNTAVIVGFGALVMKLPAFQQSFQAIAHSGLSPLIVTAIAVGALVFISGSGSGALSIAMPLIASMFPAAVVDQGALHRVATMACMSTTPPFNGLIITVFSVCGVNHKQSYGPVGMLTLAIPLIAMCFMLLLYALLPASITTLGG</sequence>
<dbReference type="Pfam" id="PF02447">
    <property type="entry name" value="GntP_permease"/>
    <property type="match status" value="1"/>
</dbReference>
<keyword evidence="1" id="KW-1133">Transmembrane helix</keyword>